<reference evidence="2" key="1">
    <citation type="journal article" date="2015" name="Nature">
        <title>Complex archaea that bridge the gap between prokaryotes and eukaryotes.</title>
        <authorList>
            <person name="Spang A."/>
            <person name="Saw J.H."/>
            <person name="Jorgensen S.L."/>
            <person name="Zaremba-Niedzwiedzka K."/>
            <person name="Martijn J."/>
            <person name="Lind A.E."/>
            <person name="van Eijk R."/>
            <person name="Schleper C."/>
            <person name="Guy L."/>
            <person name="Ettema T.J."/>
        </authorList>
    </citation>
    <scope>NUCLEOTIDE SEQUENCE</scope>
</reference>
<organism evidence="2">
    <name type="scientific">marine sediment metagenome</name>
    <dbReference type="NCBI Taxonomy" id="412755"/>
    <lineage>
        <taxon>unclassified sequences</taxon>
        <taxon>metagenomes</taxon>
        <taxon>ecological metagenomes</taxon>
    </lineage>
</organism>
<evidence type="ECO:0000259" key="1">
    <source>
        <dbReference type="Pfam" id="PF18492"/>
    </source>
</evidence>
<sequence length="177" mass="18513">MKVNKLIVLSAAACISLSATANTSFDKELQLPKKQASSLKYTKADFGSYKVERNLSLVPSSVAADEHVVMQKGDMAVVNVASTSDVVTKGSLVRNILTNNLSSLSGNITVLLKDGITASDIAAAAGLKVVSVFPGTKIAVLAVNDGQDILIAAEQLNASGYAKEARIEVLETIYTAQ</sequence>
<name>A0A0F9DN27_9ZZZZ</name>
<evidence type="ECO:0000313" key="2">
    <source>
        <dbReference type="EMBL" id="KKL63138.1"/>
    </source>
</evidence>
<dbReference type="Pfam" id="PF18492">
    <property type="entry name" value="ORF_2_N"/>
    <property type="match status" value="1"/>
</dbReference>
<dbReference type="InterPro" id="IPR040536">
    <property type="entry name" value="ASPCH"/>
</dbReference>
<gene>
    <name evidence="2" type="ORF">LCGC14_2178090</name>
</gene>
<dbReference type="EMBL" id="LAZR01028268">
    <property type="protein sequence ID" value="KKL63138.1"/>
    <property type="molecule type" value="Genomic_DNA"/>
</dbReference>
<accession>A0A0F9DN27</accession>
<dbReference type="AlphaFoldDB" id="A0A0F9DN27"/>
<comment type="caution">
    <text evidence="2">The sequence shown here is derived from an EMBL/GenBank/DDBJ whole genome shotgun (WGS) entry which is preliminary data.</text>
</comment>
<proteinExistence type="predicted"/>
<feature type="domain" description="ASP external chaperone" evidence="1">
    <location>
        <begin position="77"/>
        <end position="171"/>
    </location>
</feature>
<protein>
    <recommendedName>
        <fullName evidence="1">ASP external chaperone domain-containing protein</fullName>
    </recommendedName>
</protein>